<reference evidence="2" key="1">
    <citation type="submission" date="2024-07" db="EMBL/GenBank/DDBJ databases">
        <title>Two chromosome-level genome assemblies of Korean endemic species Abeliophyllum distichum and Forsythia ovata (Oleaceae).</title>
        <authorList>
            <person name="Jang H."/>
        </authorList>
    </citation>
    <scope>NUCLEOTIDE SEQUENCE [LARGE SCALE GENOMIC DNA]</scope>
</reference>
<dbReference type="AlphaFoldDB" id="A0ABD1TUD9"/>
<protein>
    <submittedName>
        <fullName evidence="1">Uncharacterized protein</fullName>
    </submittedName>
</protein>
<gene>
    <name evidence="1" type="ORF">Fot_30124</name>
</gene>
<organism evidence="1 2">
    <name type="scientific">Forsythia ovata</name>
    <dbReference type="NCBI Taxonomy" id="205694"/>
    <lineage>
        <taxon>Eukaryota</taxon>
        <taxon>Viridiplantae</taxon>
        <taxon>Streptophyta</taxon>
        <taxon>Embryophyta</taxon>
        <taxon>Tracheophyta</taxon>
        <taxon>Spermatophyta</taxon>
        <taxon>Magnoliopsida</taxon>
        <taxon>eudicotyledons</taxon>
        <taxon>Gunneridae</taxon>
        <taxon>Pentapetalae</taxon>
        <taxon>asterids</taxon>
        <taxon>lamiids</taxon>
        <taxon>Lamiales</taxon>
        <taxon>Oleaceae</taxon>
        <taxon>Forsythieae</taxon>
        <taxon>Forsythia</taxon>
    </lineage>
</organism>
<keyword evidence="2" id="KW-1185">Reference proteome</keyword>
<dbReference type="Proteomes" id="UP001604277">
    <property type="component" value="Unassembled WGS sequence"/>
</dbReference>
<dbReference type="EMBL" id="JBFOLJ010000008">
    <property type="protein sequence ID" value="KAL2516153.1"/>
    <property type="molecule type" value="Genomic_DNA"/>
</dbReference>
<comment type="caution">
    <text evidence="1">The sequence shown here is derived from an EMBL/GenBank/DDBJ whole genome shotgun (WGS) entry which is preliminary data.</text>
</comment>
<evidence type="ECO:0000313" key="1">
    <source>
        <dbReference type="EMBL" id="KAL2516153.1"/>
    </source>
</evidence>
<proteinExistence type="predicted"/>
<name>A0ABD1TUD9_9LAMI</name>
<sequence length="147" mass="16539">MPKACFSHIATLVPFNNLFHLKILSEDLPSTEVKNGFKVQFFTINAGEYAFADAQKSLEFFVVANPANNLLVEGFNDKFILKDWLKSAYDKKSSVEIGVKILSHFDKLKNCDWSGHILRRGNILSATCQISRATINFQGSDTTFDLD</sequence>
<accession>A0ABD1TUD9</accession>
<evidence type="ECO:0000313" key="2">
    <source>
        <dbReference type="Proteomes" id="UP001604277"/>
    </source>
</evidence>